<evidence type="ECO:0000313" key="3">
    <source>
        <dbReference type="Proteomes" id="UP000032735"/>
    </source>
</evidence>
<proteinExistence type="predicted"/>
<accession>A0A068R8R8</accession>
<dbReference type="Proteomes" id="UP000032735">
    <property type="component" value="Chromosome"/>
</dbReference>
<dbReference type="AlphaFoldDB" id="A0A068R8R8"/>
<dbReference type="RefSeq" id="WP_045960239.1">
    <property type="nucleotide sequence ID" value="NZ_FO704551.1"/>
</dbReference>
<organism evidence="2 3">
    <name type="scientific">Xenorhabdus poinarii G6</name>
    <dbReference type="NCBI Taxonomy" id="1354304"/>
    <lineage>
        <taxon>Bacteria</taxon>
        <taxon>Pseudomonadati</taxon>
        <taxon>Pseudomonadota</taxon>
        <taxon>Gammaproteobacteria</taxon>
        <taxon>Enterobacterales</taxon>
        <taxon>Morganellaceae</taxon>
        <taxon>Xenorhabdus</taxon>
    </lineage>
</organism>
<dbReference type="OrthoDB" id="6637959at2"/>
<feature type="transmembrane region" description="Helical" evidence="1">
    <location>
        <begin position="103"/>
        <end position="128"/>
    </location>
</feature>
<name>A0A068R8R8_9GAMM</name>
<keyword evidence="3" id="KW-1185">Reference proteome</keyword>
<gene>
    <name evidence="2" type="ORF">XPG1_3669</name>
</gene>
<keyword evidence="1" id="KW-0472">Membrane</keyword>
<dbReference type="KEGG" id="xpo:XPG1_3669"/>
<dbReference type="HOGENOM" id="CLU_1546971_0_0_6"/>
<evidence type="ECO:0000313" key="2">
    <source>
        <dbReference type="EMBL" id="CDG23296.1"/>
    </source>
</evidence>
<keyword evidence="1" id="KW-0812">Transmembrane</keyword>
<protein>
    <submittedName>
        <fullName evidence="2">Uncharacterized protein</fullName>
    </submittedName>
</protein>
<evidence type="ECO:0000256" key="1">
    <source>
        <dbReference type="SAM" id="Phobius"/>
    </source>
</evidence>
<sequence length="173" mass="19427">MEQDIEEVPFSWGRLVLASIIFIYLMAYSFLSIKYLFLLLSGDFSFLGSMLHFNKTFIINEEIKLAIFTIFGAILGGATLGITSLHKYAAVNKRLDIDHLWGYFMAPILSIIIGILIFCLIYSGLIILTGGSNLDEEKNSVKIGYLCMGAICSYNWDVFIKKLQQLSKNVSEG</sequence>
<keyword evidence="1" id="KW-1133">Transmembrane helix</keyword>
<dbReference type="EMBL" id="FO704551">
    <property type="protein sequence ID" value="CDG23296.1"/>
    <property type="molecule type" value="Genomic_DNA"/>
</dbReference>
<feature type="transmembrane region" description="Helical" evidence="1">
    <location>
        <begin position="65"/>
        <end position="83"/>
    </location>
</feature>
<reference evidence="2 3" key="1">
    <citation type="submission" date="2013-07" db="EMBL/GenBank/DDBJ databases">
        <authorList>
            <person name="Genoscope - CEA"/>
        </authorList>
    </citation>
    <scope>NUCLEOTIDE SEQUENCE [LARGE SCALE GENOMIC DNA]</scope>
    <source>
        <strain evidence="2 3">G6</strain>
    </source>
</reference>